<accession>A0A3E2GW92</accession>
<dbReference type="GO" id="GO:0019748">
    <property type="term" value="P:secondary metabolic process"/>
    <property type="evidence" value="ECO:0007669"/>
    <property type="project" value="TreeGrafter"/>
</dbReference>
<dbReference type="Pfam" id="PF00106">
    <property type="entry name" value="adh_short"/>
    <property type="match status" value="1"/>
</dbReference>
<dbReference type="SUPFAM" id="SSF51735">
    <property type="entry name" value="NAD(P)-binding Rossmann-fold domains"/>
    <property type="match status" value="1"/>
</dbReference>
<dbReference type="Gene3D" id="3.40.50.720">
    <property type="entry name" value="NAD(P)-binding Rossmann-like Domain"/>
    <property type="match status" value="1"/>
</dbReference>
<evidence type="ECO:0000256" key="1">
    <source>
        <dbReference type="ARBA" id="ARBA00006484"/>
    </source>
</evidence>
<proteinExistence type="inferred from homology"/>
<reference evidence="2 3" key="1">
    <citation type="submission" date="2018-05" db="EMBL/GenBank/DDBJ databases">
        <title>Draft genome sequence of Scytalidium lignicola DSM 105466, a ubiquitous saprotrophic fungus.</title>
        <authorList>
            <person name="Buettner E."/>
            <person name="Gebauer A.M."/>
            <person name="Hofrichter M."/>
            <person name="Liers C."/>
            <person name="Kellner H."/>
        </authorList>
    </citation>
    <scope>NUCLEOTIDE SEQUENCE [LARGE SCALE GENOMIC DNA]</scope>
    <source>
        <strain evidence="2 3">DSM 105466</strain>
    </source>
</reference>
<comment type="caution">
    <text evidence="2">The sequence shown here is derived from an EMBL/GenBank/DDBJ whole genome shotgun (WGS) entry which is preliminary data.</text>
</comment>
<protein>
    <submittedName>
        <fullName evidence="2">Uncharacterized protein</fullName>
    </submittedName>
</protein>
<dbReference type="EMBL" id="NCSJ02000338">
    <property type="protein sequence ID" value="RFU25370.1"/>
    <property type="molecule type" value="Genomic_DNA"/>
</dbReference>
<dbReference type="InterPro" id="IPR036291">
    <property type="entry name" value="NAD(P)-bd_dom_sf"/>
</dbReference>
<dbReference type="InterPro" id="IPR002347">
    <property type="entry name" value="SDR_fam"/>
</dbReference>
<dbReference type="PANTHER" id="PTHR43544:SF32">
    <property type="entry name" value="CHAIN DEHYDROGENASE, PUTATIVE (AFU_ORTHOLOGUE AFUA_5G01530)-RELATED"/>
    <property type="match status" value="1"/>
</dbReference>
<dbReference type="InterPro" id="IPR051468">
    <property type="entry name" value="Fungal_SecMetab_SDRs"/>
</dbReference>
<dbReference type="OMA" id="VTQAFKP"/>
<sequence length="249" mass="27168">MAGIQSIIFITGGNNGIGFYTCNLLASTSNYHVIMGSRSLEKGQKALADIQSQNPSSSISLVQIDITSDSSIASAVQEVKAKYGRLDVLINNAGICPVTFSRDILRETLEINTTSPAIVTESFTPLLRNSRHPRVIYVSSTLRSIGIRSDPNSRVRSEDYKAYRISKAALNMLTACDAWEYEKDGFKVFAYCPGYVVTDLAGMRDEKLKQGAATPERSARGLLAIAEGKRDLEAGKFLHGEASGMVYPW</sequence>
<feature type="non-terminal residue" evidence="2">
    <location>
        <position position="249"/>
    </location>
</feature>
<dbReference type="PANTHER" id="PTHR43544">
    <property type="entry name" value="SHORT-CHAIN DEHYDROGENASE/REDUCTASE"/>
    <property type="match status" value="1"/>
</dbReference>
<dbReference type="GO" id="GO:0016491">
    <property type="term" value="F:oxidoreductase activity"/>
    <property type="evidence" value="ECO:0007669"/>
    <property type="project" value="TreeGrafter"/>
</dbReference>
<dbReference type="PRINTS" id="PR00081">
    <property type="entry name" value="GDHRDH"/>
</dbReference>
<dbReference type="Proteomes" id="UP000258309">
    <property type="component" value="Unassembled WGS sequence"/>
</dbReference>
<dbReference type="AlphaFoldDB" id="A0A3E2GW92"/>
<comment type="similarity">
    <text evidence="1">Belongs to the short-chain dehydrogenases/reductases (SDR) family.</text>
</comment>
<evidence type="ECO:0000313" key="3">
    <source>
        <dbReference type="Proteomes" id="UP000258309"/>
    </source>
</evidence>
<gene>
    <name evidence="2" type="ORF">B7463_g10965</name>
</gene>
<organism evidence="2 3">
    <name type="scientific">Scytalidium lignicola</name>
    <name type="common">Hyphomycete</name>
    <dbReference type="NCBI Taxonomy" id="5539"/>
    <lineage>
        <taxon>Eukaryota</taxon>
        <taxon>Fungi</taxon>
        <taxon>Dikarya</taxon>
        <taxon>Ascomycota</taxon>
        <taxon>Pezizomycotina</taxon>
        <taxon>Leotiomycetes</taxon>
        <taxon>Leotiomycetes incertae sedis</taxon>
        <taxon>Scytalidium</taxon>
    </lineage>
</organism>
<keyword evidence="3" id="KW-1185">Reference proteome</keyword>
<feature type="non-terminal residue" evidence="2">
    <location>
        <position position="1"/>
    </location>
</feature>
<evidence type="ECO:0000313" key="2">
    <source>
        <dbReference type="EMBL" id="RFU25370.1"/>
    </source>
</evidence>
<dbReference type="STRING" id="5539.A0A3E2GW92"/>
<name>A0A3E2GW92_SCYLI</name>
<dbReference type="OrthoDB" id="1933717at2759"/>
<dbReference type="GO" id="GO:0005737">
    <property type="term" value="C:cytoplasm"/>
    <property type="evidence" value="ECO:0007669"/>
    <property type="project" value="TreeGrafter"/>
</dbReference>